<evidence type="ECO:0000313" key="1">
    <source>
        <dbReference type="EMBL" id="KAL3859947.1"/>
    </source>
</evidence>
<dbReference type="AlphaFoldDB" id="A0ABD3VEG6"/>
<comment type="caution">
    <text evidence="1">The sequence shown here is derived from an EMBL/GenBank/DDBJ whole genome shotgun (WGS) entry which is preliminary data.</text>
</comment>
<accession>A0ABD3VEG6</accession>
<organism evidence="1 2">
    <name type="scientific">Sinanodonta woodiana</name>
    <name type="common">Chinese pond mussel</name>
    <name type="synonym">Anodonta woodiana</name>
    <dbReference type="NCBI Taxonomy" id="1069815"/>
    <lineage>
        <taxon>Eukaryota</taxon>
        <taxon>Metazoa</taxon>
        <taxon>Spiralia</taxon>
        <taxon>Lophotrochozoa</taxon>
        <taxon>Mollusca</taxon>
        <taxon>Bivalvia</taxon>
        <taxon>Autobranchia</taxon>
        <taxon>Heteroconchia</taxon>
        <taxon>Palaeoheterodonta</taxon>
        <taxon>Unionida</taxon>
        <taxon>Unionoidea</taxon>
        <taxon>Unionidae</taxon>
        <taxon>Unioninae</taxon>
        <taxon>Sinanodonta</taxon>
    </lineage>
</organism>
<sequence>MAASQKKEKHDIQLPLKVSSKKLKELQPENLQSLCKGFSEDLPLLNSHFQNKKLHFINVKNVNYIAGCDMTFTFEVETENDLKNLYKASKANALSEVLMDYSESCGLSMKANLDVDDSLDMSMVLGKTDYHKHMLALCEDENSKNVPVSRRRDNKESTIAPAALTESRLENQERQVSKTSEVRICICSFYLYLPYKNSHIAQVTLDSECKELNQLILKAVPGMSNIWEVHVELPVNKIKCTKYCYSVKVDVYQYKVYKTAKYCTSASKLLSSDVMRDEFEDSTKEGFTAHCLHILSVCNQSTLRDCIHQVEGISCSLKVNFLNEVAEIVSVLLSRISEANSKALILLAVILIIVVKNMFKLLETNCISKDTAWAMLNSFKTINAAEFSDSYRILLPHFLHTLCNFFYGKDFGLLFFLHATYPFLDERFFNEKIGNSKEQLCLTDEVNILVLSETVFNIGSRLEQGPEVHELLKRLLLNLPPKLSIIGFRYYCTIFLSPGGDIHHQVKAQLLSTVHAAVVADISRNMNSGKVTGLCNLWEVARDEEELVHKIIDQFQQSFISFVQKRIEKLTSPEIQCLQKTLQDTKLYFVKEVKMQLLQALGQSKVKDLHGLFLTLLWNSKFSECLLQCPGLLTTWLETAIKYHIKTERSSGKVDELCSCYAYLHDALSLPNFPKDGHLQEELKEYVFKWLTKLDVKYVLRKSEAIENLNKEKCTVLDLYHMHVQQLLRNKCDSSKPHEICLAICASEGKLRINSGIGFEPKSLRLKSDAVPTPFNFFT</sequence>
<reference evidence="1 2" key="1">
    <citation type="submission" date="2024-11" db="EMBL/GenBank/DDBJ databases">
        <title>Chromosome-level genome assembly of the freshwater bivalve Anodonta woodiana.</title>
        <authorList>
            <person name="Chen X."/>
        </authorList>
    </citation>
    <scope>NUCLEOTIDE SEQUENCE [LARGE SCALE GENOMIC DNA]</scope>
    <source>
        <strain evidence="1">MN2024</strain>
        <tissue evidence="1">Gills</tissue>
    </source>
</reference>
<gene>
    <name evidence="1" type="ORF">ACJMK2_010126</name>
</gene>
<name>A0ABD3VEG6_SINWO</name>
<dbReference type="Proteomes" id="UP001634394">
    <property type="component" value="Unassembled WGS sequence"/>
</dbReference>
<evidence type="ECO:0000313" key="2">
    <source>
        <dbReference type="Proteomes" id="UP001634394"/>
    </source>
</evidence>
<protein>
    <submittedName>
        <fullName evidence="1">Uncharacterized protein</fullName>
    </submittedName>
</protein>
<keyword evidence="2" id="KW-1185">Reference proteome</keyword>
<proteinExistence type="predicted"/>
<dbReference type="EMBL" id="JBJQND010000012">
    <property type="protein sequence ID" value="KAL3859947.1"/>
    <property type="molecule type" value="Genomic_DNA"/>
</dbReference>